<keyword evidence="3" id="KW-0234">DNA repair</keyword>
<dbReference type="Proteomes" id="UP000324800">
    <property type="component" value="Unassembled WGS sequence"/>
</dbReference>
<evidence type="ECO:0000256" key="3">
    <source>
        <dbReference type="ARBA" id="ARBA00023204"/>
    </source>
</evidence>
<dbReference type="Pfam" id="PF07061">
    <property type="entry name" value="Swi5"/>
    <property type="match status" value="1"/>
</dbReference>
<evidence type="ECO:0000256" key="2">
    <source>
        <dbReference type="ARBA" id="ARBA00022763"/>
    </source>
</evidence>
<dbReference type="GO" id="GO:0034974">
    <property type="term" value="C:Swi5-Swi2 complex"/>
    <property type="evidence" value="ECO:0007669"/>
    <property type="project" value="TreeGrafter"/>
</dbReference>
<evidence type="ECO:0000313" key="4">
    <source>
        <dbReference type="EMBL" id="KAA6368431.1"/>
    </source>
</evidence>
<dbReference type="AlphaFoldDB" id="A0A5J4UEK4"/>
<gene>
    <name evidence="4" type="ORF">EZS28_036042</name>
</gene>
<name>A0A5J4UEK4_9EUKA</name>
<comment type="similarity">
    <text evidence="1">Belongs to the SWI5/SAE3 family.</text>
</comment>
<dbReference type="GO" id="GO:0000709">
    <property type="term" value="P:meiotic joint molecule formation"/>
    <property type="evidence" value="ECO:0007669"/>
    <property type="project" value="TreeGrafter"/>
</dbReference>
<dbReference type="InterPro" id="IPR010760">
    <property type="entry name" value="DNA-repair_Swi5"/>
</dbReference>
<dbReference type="GO" id="GO:0010772">
    <property type="term" value="P:meiotic DNA recombinase assembly involved in reciprocal meiotic recombination"/>
    <property type="evidence" value="ECO:0007669"/>
    <property type="project" value="TreeGrafter"/>
</dbReference>
<reference evidence="4 5" key="1">
    <citation type="submission" date="2019-03" db="EMBL/GenBank/DDBJ databases">
        <title>Single cell metagenomics reveals metabolic interactions within the superorganism composed of flagellate Streblomastix strix and complex community of Bacteroidetes bacteria on its surface.</title>
        <authorList>
            <person name="Treitli S.C."/>
            <person name="Kolisko M."/>
            <person name="Husnik F."/>
            <person name="Keeling P."/>
            <person name="Hampl V."/>
        </authorList>
    </citation>
    <scope>NUCLEOTIDE SEQUENCE [LARGE SCALE GENOMIC DNA]</scope>
    <source>
        <strain evidence="4">ST1C</strain>
    </source>
</reference>
<organism evidence="4 5">
    <name type="scientific">Streblomastix strix</name>
    <dbReference type="NCBI Taxonomy" id="222440"/>
    <lineage>
        <taxon>Eukaryota</taxon>
        <taxon>Metamonada</taxon>
        <taxon>Preaxostyla</taxon>
        <taxon>Oxymonadida</taxon>
        <taxon>Streblomastigidae</taxon>
        <taxon>Streblomastix</taxon>
    </lineage>
</organism>
<dbReference type="PANTHER" id="PTHR28529">
    <property type="entry name" value="DNA REPAIR PROTEIN SWI5 HOMOLOG"/>
    <property type="match status" value="1"/>
</dbReference>
<evidence type="ECO:0000256" key="1">
    <source>
        <dbReference type="ARBA" id="ARBA00008060"/>
    </source>
</evidence>
<keyword evidence="2" id="KW-0227">DNA damage</keyword>
<dbReference type="EMBL" id="SNRW01017361">
    <property type="protein sequence ID" value="KAA6368431.1"/>
    <property type="molecule type" value="Genomic_DNA"/>
</dbReference>
<dbReference type="GO" id="GO:0032798">
    <property type="term" value="C:Swi5-Sfr1 complex"/>
    <property type="evidence" value="ECO:0007669"/>
    <property type="project" value="TreeGrafter"/>
</dbReference>
<evidence type="ECO:0000313" key="5">
    <source>
        <dbReference type="Proteomes" id="UP000324800"/>
    </source>
</evidence>
<sequence>MIENTIQFKDHDLLINSNKELLQNALKLISESTGPVCAQEFVEQNIVTEDNLDLLVENLQHQPNVIFSAHYEVEGEIVDLFWRRDIRQQKAQESLNEWLQSGEKILGDFVRKKEQVSKGPAPNKELIKALHDYNDTKDAAQMLVGKLAEIEGIPMKEIYG</sequence>
<comment type="caution">
    <text evidence="4">The sequence shown here is derived from an EMBL/GenBank/DDBJ whole genome shotgun (WGS) entry which is preliminary data.</text>
</comment>
<dbReference type="PANTHER" id="PTHR28529:SF2">
    <property type="entry name" value="DNA REPAIR PROTEIN SWI5 HOMOLOG"/>
    <property type="match status" value="1"/>
</dbReference>
<accession>A0A5J4UEK4</accession>
<dbReference type="Gene3D" id="1.20.5.170">
    <property type="match status" value="1"/>
</dbReference>
<protein>
    <submittedName>
        <fullName evidence="4">Uncharacterized protein</fullName>
    </submittedName>
</protein>
<proteinExistence type="inferred from homology"/>
<feature type="non-terminal residue" evidence="4">
    <location>
        <position position="160"/>
    </location>
</feature>
<dbReference type="OrthoDB" id="255837at2759"/>